<evidence type="ECO:0000313" key="1">
    <source>
        <dbReference type="EMBL" id="MBB4808269.1"/>
    </source>
</evidence>
<accession>A0A840KFC2</accession>
<evidence type="ECO:0000313" key="2">
    <source>
        <dbReference type="Proteomes" id="UP000592180"/>
    </source>
</evidence>
<dbReference type="EMBL" id="JACHLE010000009">
    <property type="protein sequence ID" value="MBB4808269.1"/>
    <property type="molecule type" value="Genomic_DNA"/>
</dbReference>
<reference evidence="1 2" key="1">
    <citation type="submission" date="2020-08" db="EMBL/GenBank/DDBJ databases">
        <title>Functional genomics of gut bacteria from endangered species of beetles.</title>
        <authorList>
            <person name="Carlos-Shanley C."/>
        </authorList>
    </citation>
    <scope>NUCLEOTIDE SEQUENCE [LARGE SCALE GENOMIC DNA]</scope>
    <source>
        <strain evidence="1 2">S00151</strain>
    </source>
</reference>
<organism evidence="1 2">
    <name type="scientific">Chryseobacterium defluvii</name>
    <dbReference type="NCBI Taxonomy" id="160396"/>
    <lineage>
        <taxon>Bacteria</taxon>
        <taxon>Pseudomonadati</taxon>
        <taxon>Bacteroidota</taxon>
        <taxon>Flavobacteriia</taxon>
        <taxon>Flavobacteriales</taxon>
        <taxon>Weeksellaceae</taxon>
        <taxon>Chryseobacterium group</taxon>
        <taxon>Chryseobacterium</taxon>
    </lineage>
</organism>
<dbReference type="AlphaFoldDB" id="A0A840KFC2"/>
<proteinExistence type="predicted"/>
<keyword evidence="2" id="KW-1185">Reference proteome</keyword>
<gene>
    <name evidence="1" type="ORF">HNP38_003611</name>
</gene>
<comment type="caution">
    <text evidence="1">The sequence shown here is derived from an EMBL/GenBank/DDBJ whole genome shotgun (WGS) entry which is preliminary data.</text>
</comment>
<name>A0A840KFC2_9FLAO</name>
<protein>
    <submittedName>
        <fullName evidence="1">Uncharacterized protein</fullName>
    </submittedName>
</protein>
<dbReference type="Proteomes" id="UP000592180">
    <property type="component" value="Unassembled WGS sequence"/>
</dbReference>
<sequence length="52" mass="6142">MNQVLFNIFCGFDAFKYTTAKLYAHIILDNFSGRITYLTSVKIIIQKIIYYK</sequence>